<evidence type="ECO:0000313" key="2">
    <source>
        <dbReference type="Proteomes" id="UP000015100"/>
    </source>
</evidence>
<evidence type="ECO:0000313" key="1">
    <source>
        <dbReference type="EMBL" id="EPS38619.1"/>
    </source>
</evidence>
<name>S8A6Y5_DACHA</name>
<organism evidence="1 2">
    <name type="scientific">Dactylellina haptotyla (strain CBS 200.50)</name>
    <name type="common">Nematode-trapping fungus</name>
    <name type="synonym">Monacrosporium haptotylum</name>
    <dbReference type="NCBI Taxonomy" id="1284197"/>
    <lineage>
        <taxon>Eukaryota</taxon>
        <taxon>Fungi</taxon>
        <taxon>Dikarya</taxon>
        <taxon>Ascomycota</taxon>
        <taxon>Pezizomycotina</taxon>
        <taxon>Orbiliomycetes</taxon>
        <taxon>Orbiliales</taxon>
        <taxon>Orbiliaceae</taxon>
        <taxon>Dactylellina</taxon>
    </lineage>
</organism>
<dbReference type="OrthoDB" id="2821191at2759"/>
<keyword evidence="2" id="KW-1185">Reference proteome</keyword>
<evidence type="ECO:0008006" key="3">
    <source>
        <dbReference type="Google" id="ProtNLM"/>
    </source>
</evidence>
<sequence length="234" mass="25583">MASPTFKFRPATLSNGDDRWFVEAWDSTFPFLSSVGSNSQWTELPSSQPARVEKVRGMVSDSDATCAKEADGFTVTGAPPEGWAKAFVAEVEIERRKIPDALNEKYSLDGGEPEDLVTVPVGAMVLHGKSADYVRSVIPEQDEVEPFLYLLFLVADHRAGVYAKGSGAALIALAKEEVKKMGLRRLCGDCWRGNDGKLVAYYDKQGLKSIGSFDVPKPGEGEWPGAVFEWKDSL</sequence>
<reference evidence="2" key="2">
    <citation type="submission" date="2013-04" db="EMBL/GenBank/DDBJ databases">
        <title>Genomic mechanisms accounting for the adaptation to parasitism in nematode-trapping fungi.</title>
        <authorList>
            <person name="Ahren D.G."/>
        </authorList>
    </citation>
    <scope>NUCLEOTIDE SEQUENCE [LARGE SCALE GENOMIC DNA]</scope>
    <source>
        <strain evidence="2">CBS 200.50</strain>
    </source>
</reference>
<dbReference type="EMBL" id="AQGS01000538">
    <property type="protein sequence ID" value="EPS38619.1"/>
    <property type="molecule type" value="Genomic_DNA"/>
</dbReference>
<proteinExistence type="predicted"/>
<gene>
    <name evidence="1" type="ORF">H072_7614</name>
</gene>
<comment type="caution">
    <text evidence="1">The sequence shown here is derived from an EMBL/GenBank/DDBJ whole genome shotgun (WGS) entry which is preliminary data.</text>
</comment>
<dbReference type="AlphaFoldDB" id="S8A6Y5"/>
<dbReference type="eggNOG" id="ENOG502S8QM">
    <property type="taxonomic scope" value="Eukaryota"/>
</dbReference>
<protein>
    <recommendedName>
        <fullName evidence="3">N-acetyltransferase domain-containing protein</fullName>
    </recommendedName>
</protein>
<reference evidence="1 2" key="1">
    <citation type="journal article" date="2013" name="PLoS Genet.">
        <title>Genomic mechanisms accounting for the adaptation to parasitism in nematode-trapping fungi.</title>
        <authorList>
            <person name="Meerupati T."/>
            <person name="Andersson K.M."/>
            <person name="Friman E."/>
            <person name="Kumar D."/>
            <person name="Tunlid A."/>
            <person name="Ahren D."/>
        </authorList>
    </citation>
    <scope>NUCLEOTIDE SEQUENCE [LARGE SCALE GENOMIC DNA]</scope>
    <source>
        <strain evidence="1 2">CBS 200.50</strain>
    </source>
</reference>
<dbReference type="Gene3D" id="3.40.630.30">
    <property type="match status" value="1"/>
</dbReference>
<dbReference type="HOGENOM" id="CLU_013985_13_1_1"/>
<accession>S8A6Y5</accession>
<dbReference type="Proteomes" id="UP000015100">
    <property type="component" value="Unassembled WGS sequence"/>
</dbReference>